<keyword evidence="1" id="KW-1133">Transmembrane helix</keyword>
<evidence type="ECO:0000313" key="2">
    <source>
        <dbReference type="EMBL" id="OHX64859.1"/>
    </source>
</evidence>
<keyword evidence="1" id="KW-0812">Transmembrane</keyword>
<reference evidence="2 3" key="1">
    <citation type="journal article" date="2012" name="Int. J. Syst. Evol. Microbiol.">
        <title>Flammeovirga pacifica sp. nov., isolated from deep-sea sediment.</title>
        <authorList>
            <person name="Xu H."/>
            <person name="Fu Y."/>
            <person name="Yang N."/>
            <person name="Ding Z."/>
            <person name="Lai Q."/>
            <person name="Zeng R."/>
        </authorList>
    </citation>
    <scope>NUCLEOTIDE SEQUENCE [LARGE SCALE GENOMIC DNA]</scope>
    <source>
        <strain evidence="3">DSM 24597 / LMG 26175 / WPAGA1</strain>
    </source>
</reference>
<evidence type="ECO:0000313" key="3">
    <source>
        <dbReference type="Proteomes" id="UP000179797"/>
    </source>
</evidence>
<proteinExistence type="predicted"/>
<organism evidence="2 3">
    <name type="scientific">Flammeovirga pacifica</name>
    <dbReference type="NCBI Taxonomy" id="915059"/>
    <lineage>
        <taxon>Bacteria</taxon>
        <taxon>Pseudomonadati</taxon>
        <taxon>Bacteroidota</taxon>
        <taxon>Cytophagia</taxon>
        <taxon>Cytophagales</taxon>
        <taxon>Flammeovirgaceae</taxon>
        <taxon>Flammeovirga</taxon>
    </lineage>
</organism>
<protein>
    <submittedName>
        <fullName evidence="2">Uncharacterized protein</fullName>
    </submittedName>
</protein>
<gene>
    <name evidence="2" type="ORF">NH26_00130</name>
</gene>
<name>A0A1S1YV16_FLAPC</name>
<feature type="transmembrane region" description="Helical" evidence="1">
    <location>
        <begin position="37"/>
        <end position="55"/>
    </location>
</feature>
<dbReference type="RefSeq" id="WP_044228687.1">
    <property type="nucleotide sequence ID" value="NZ_JRYR02000001.1"/>
</dbReference>
<dbReference type="AlphaFoldDB" id="A0A1S1YV16"/>
<keyword evidence="1" id="KW-0472">Membrane</keyword>
<sequence>MNKITAYYILLAIAVLGLIVISYSLVPNLPLSKEAVLILQAILITVCFTLPFKIYNDAHNTDQSESTDL</sequence>
<dbReference type="EMBL" id="JRYR02000001">
    <property type="protein sequence ID" value="OHX64859.1"/>
    <property type="molecule type" value="Genomic_DNA"/>
</dbReference>
<comment type="caution">
    <text evidence="2">The sequence shown here is derived from an EMBL/GenBank/DDBJ whole genome shotgun (WGS) entry which is preliminary data.</text>
</comment>
<keyword evidence="3" id="KW-1185">Reference proteome</keyword>
<evidence type="ECO:0000256" key="1">
    <source>
        <dbReference type="SAM" id="Phobius"/>
    </source>
</evidence>
<accession>A0A1S1YV16</accession>
<feature type="transmembrane region" description="Helical" evidence="1">
    <location>
        <begin position="7"/>
        <end position="25"/>
    </location>
</feature>
<dbReference type="STRING" id="915059.NH26_00130"/>
<dbReference type="Proteomes" id="UP000179797">
    <property type="component" value="Unassembled WGS sequence"/>
</dbReference>